<organism evidence="1 2">
    <name type="scientific">Melastoma candidum</name>
    <dbReference type="NCBI Taxonomy" id="119954"/>
    <lineage>
        <taxon>Eukaryota</taxon>
        <taxon>Viridiplantae</taxon>
        <taxon>Streptophyta</taxon>
        <taxon>Embryophyta</taxon>
        <taxon>Tracheophyta</taxon>
        <taxon>Spermatophyta</taxon>
        <taxon>Magnoliopsida</taxon>
        <taxon>eudicotyledons</taxon>
        <taxon>Gunneridae</taxon>
        <taxon>Pentapetalae</taxon>
        <taxon>rosids</taxon>
        <taxon>malvids</taxon>
        <taxon>Myrtales</taxon>
        <taxon>Melastomataceae</taxon>
        <taxon>Melastomatoideae</taxon>
        <taxon>Melastomateae</taxon>
        <taxon>Melastoma</taxon>
    </lineage>
</organism>
<gene>
    <name evidence="1" type="ORF">MLD38_023113</name>
</gene>
<evidence type="ECO:0000313" key="2">
    <source>
        <dbReference type="Proteomes" id="UP001057402"/>
    </source>
</evidence>
<accession>A0ACB9QMN2</accession>
<proteinExistence type="predicted"/>
<keyword evidence="2" id="KW-1185">Reference proteome</keyword>
<dbReference type="EMBL" id="CM042885">
    <property type="protein sequence ID" value="KAI4367368.1"/>
    <property type="molecule type" value="Genomic_DNA"/>
</dbReference>
<evidence type="ECO:0000313" key="1">
    <source>
        <dbReference type="EMBL" id="KAI4367368.1"/>
    </source>
</evidence>
<name>A0ACB9QMN2_9MYRT</name>
<dbReference type="Proteomes" id="UP001057402">
    <property type="component" value="Chromosome 6"/>
</dbReference>
<reference evidence="2" key="1">
    <citation type="journal article" date="2023" name="Front. Plant Sci.">
        <title>Chromosomal-level genome assembly of Melastoma candidum provides insights into trichome evolution.</title>
        <authorList>
            <person name="Zhong Y."/>
            <person name="Wu W."/>
            <person name="Sun C."/>
            <person name="Zou P."/>
            <person name="Liu Y."/>
            <person name="Dai S."/>
            <person name="Zhou R."/>
        </authorList>
    </citation>
    <scope>NUCLEOTIDE SEQUENCE [LARGE SCALE GENOMIC DNA]</scope>
</reference>
<sequence length="125" mass="14589">MTDTRILIKIARKWNKVSSMRRRISARDDTEDSHKTRRSSPIAGKGQFTVYTVDRKRFTMPLRYLDHGAIRELFDLSEEEYGLQNQGPITLPCDAAFMEGLVRLIRIRERSEFEKSVLCVMSCVF</sequence>
<protein>
    <submittedName>
        <fullName evidence="1">Uncharacterized protein</fullName>
    </submittedName>
</protein>
<comment type="caution">
    <text evidence="1">The sequence shown here is derived from an EMBL/GenBank/DDBJ whole genome shotgun (WGS) entry which is preliminary data.</text>
</comment>